<accession>A0ABT7Y580</accession>
<name>A0ABT7Y580_9VIBR</name>
<organism evidence="1 2">
    <name type="scientific">Vibrio agarivorans</name>
    <dbReference type="NCBI Taxonomy" id="153622"/>
    <lineage>
        <taxon>Bacteria</taxon>
        <taxon>Pseudomonadati</taxon>
        <taxon>Pseudomonadota</taxon>
        <taxon>Gammaproteobacteria</taxon>
        <taxon>Vibrionales</taxon>
        <taxon>Vibrionaceae</taxon>
        <taxon>Vibrio</taxon>
    </lineage>
</organism>
<dbReference type="Proteomes" id="UP001169719">
    <property type="component" value="Unassembled WGS sequence"/>
</dbReference>
<dbReference type="Pfam" id="PF11782">
    <property type="entry name" value="DUF3319"/>
    <property type="match status" value="1"/>
</dbReference>
<sequence>MALNNYRGFNLKLVSREKDQWQVQIKNRVLNGSLTGIRKSVDWFCETASIIEPSEFASFESKRQAAKGLVENFHGFKIQNDTGEPNAWYCMFNGRLLKGGKPAIQKHIETTMLALKKQQAALQTKK</sequence>
<evidence type="ECO:0000313" key="1">
    <source>
        <dbReference type="EMBL" id="MDN2483208.1"/>
    </source>
</evidence>
<reference evidence="1" key="1">
    <citation type="submission" date="2024-05" db="EMBL/GenBank/DDBJ databases">
        <title>Genome Sequences of Four Agar- Degrading Marine Bacteria.</title>
        <authorList>
            <person name="Phillips E.K."/>
            <person name="Shaffer J.C."/>
            <person name="Henson M.W."/>
            <person name="Temperton B."/>
            <person name="Thrash C.J."/>
            <person name="Martin M.O."/>
        </authorList>
    </citation>
    <scope>NUCLEOTIDE SEQUENCE</scope>
    <source>
        <strain evidence="1">EKP203</strain>
    </source>
</reference>
<evidence type="ECO:0000313" key="2">
    <source>
        <dbReference type="Proteomes" id="UP001169719"/>
    </source>
</evidence>
<dbReference type="EMBL" id="JAUEOZ010000002">
    <property type="protein sequence ID" value="MDN2483208.1"/>
    <property type="molecule type" value="Genomic_DNA"/>
</dbReference>
<dbReference type="InterPro" id="IPR021753">
    <property type="entry name" value="DUF3319"/>
</dbReference>
<comment type="caution">
    <text evidence="1">The sequence shown here is derived from an EMBL/GenBank/DDBJ whole genome shotgun (WGS) entry which is preliminary data.</text>
</comment>
<keyword evidence="2" id="KW-1185">Reference proteome</keyword>
<dbReference type="RefSeq" id="WP_289963263.1">
    <property type="nucleotide sequence ID" value="NZ_JAUEOZ010000002.1"/>
</dbReference>
<gene>
    <name evidence="1" type="ORF">QWJ08_17825</name>
</gene>
<proteinExistence type="predicted"/>
<protein>
    <submittedName>
        <fullName evidence="1">DUF3319 domain-containing protein</fullName>
    </submittedName>
</protein>